<dbReference type="AlphaFoldDB" id="G1WF14"/>
<evidence type="ECO:0000313" key="1">
    <source>
        <dbReference type="EMBL" id="EGV28774.1"/>
    </source>
</evidence>
<organism evidence="1 2">
    <name type="scientific">Segatella oulorum F0390</name>
    <dbReference type="NCBI Taxonomy" id="702438"/>
    <lineage>
        <taxon>Bacteria</taxon>
        <taxon>Pseudomonadati</taxon>
        <taxon>Bacteroidota</taxon>
        <taxon>Bacteroidia</taxon>
        <taxon>Bacteroidales</taxon>
        <taxon>Prevotellaceae</taxon>
        <taxon>Segatella</taxon>
    </lineage>
</organism>
<proteinExistence type="predicted"/>
<accession>G1WF14</accession>
<protein>
    <submittedName>
        <fullName evidence="1">Uncharacterized protein</fullName>
    </submittedName>
</protein>
<comment type="caution">
    <text evidence="1">The sequence shown here is derived from an EMBL/GenBank/DDBJ whole genome shotgun (WGS) entry which is preliminary data.</text>
</comment>
<sequence length="34" mass="4085">MYLGDGRLVQRQDNSEHPEIKYYLLEFGIRLVCK</sequence>
<gene>
    <name evidence="1" type="ORF">HMPREF9431_02415</name>
</gene>
<dbReference type="Proteomes" id="UP000005141">
    <property type="component" value="Unassembled WGS sequence"/>
</dbReference>
<reference evidence="1 2" key="1">
    <citation type="submission" date="2011-07" db="EMBL/GenBank/DDBJ databases">
        <title>The Genome Sequence of Prevotella oulorum F0390.</title>
        <authorList>
            <consortium name="The Broad Institute Genome Sequencing Platform"/>
            <consortium name="The Broad Institute Genome Sequencing Center for Infectious Disease"/>
            <person name="Earl A."/>
            <person name="Ward D."/>
            <person name="Feldgarden M."/>
            <person name="Gevers D."/>
            <person name="Izard J."/>
            <person name="Ganesan A."/>
            <person name="Baranova O.V."/>
            <person name="Blanton J.M."/>
            <person name="Tanner A.C."/>
            <person name="Dewhirst F.E."/>
            <person name="Young S.K."/>
            <person name="Zeng Q."/>
            <person name="Gargeya S."/>
            <person name="Fitzgerald M."/>
            <person name="Haas B."/>
            <person name="Abouelleil A."/>
            <person name="Alvarado L."/>
            <person name="Arachchi H.M."/>
            <person name="Berlin A."/>
            <person name="Brown A."/>
            <person name="Chapman S.B."/>
            <person name="Chen Z."/>
            <person name="Dunbar C."/>
            <person name="Freedman E."/>
            <person name="Gearin G."/>
            <person name="Gellesch M."/>
            <person name="Goldberg J."/>
            <person name="Griggs A."/>
            <person name="Gujja S."/>
            <person name="Heiman D."/>
            <person name="Howarth C."/>
            <person name="Larson L."/>
            <person name="Lui A."/>
            <person name="MacDonald P.J.P."/>
            <person name="Mehta T."/>
            <person name="Montmayeur A."/>
            <person name="Murphy C."/>
            <person name="Neiman D."/>
            <person name="Pearson M."/>
            <person name="Priest M."/>
            <person name="Roberts A."/>
            <person name="Saif S."/>
            <person name="Shea T."/>
            <person name="Shenoy N."/>
            <person name="Sisk P."/>
            <person name="Stolte C."/>
            <person name="Sykes S."/>
            <person name="Wortman J."/>
            <person name="Nusbaum C."/>
            <person name="Birren B."/>
        </authorList>
    </citation>
    <scope>NUCLEOTIDE SEQUENCE [LARGE SCALE GENOMIC DNA]</scope>
    <source>
        <strain evidence="1 2">F0390</strain>
    </source>
</reference>
<keyword evidence="2" id="KW-1185">Reference proteome</keyword>
<dbReference type="HOGENOM" id="CLU_3375238_0_0_10"/>
<name>G1WF14_9BACT</name>
<evidence type="ECO:0000313" key="2">
    <source>
        <dbReference type="Proteomes" id="UP000005141"/>
    </source>
</evidence>
<dbReference type="EMBL" id="ADGI01000067">
    <property type="protein sequence ID" value="EGV28774.1"/>
    <property type="molecule type" value="Genomic_DNA"/>
</dbReference>